<keyword evidence="4" id="KW-1185">Reference proteome</keyword>
<dbReference type="SUPFAM" id="SSF56801">
    <property type="entry name" value="Acetyl-CoA synthetase-like"/>
    <property type="match status" value="1"/>
</dbReference>
<proteinExistence type="predicted"/>
<dbReference type="EMBL" id="CP073708">
    <property type="protein sequence ID" value="QUO40490.1"/>
    <property type="molecule type" value="Genomic_DNA"/>
</dbReference>
<dbReference type="PANTHER" id="PTHR36932">
    <property type="entry name" value="CAPSULAR POLYSACCHARIDE BIOSYNTHESIS PROTEIN"/>
    <property type="match status" value="1"/>
</dbReference>
<organism evidence="1 3">
    <name type="scientific">Brevibacillus composti</name>
    <dbReference type="NCBI Taxonomy" id="2796470"/>
    <lineage>
        <taxon>Bacteria</taxon>
        <taxon>Bacillati</taxon>
        <taxon>Bacillota</taxon>
        <taxon>Bacilli</taxon>
        <taxon>Bacillales</taxon>
        <taxon>Paenibacillaceae</taxon>
        <taxon>Brevibacillus</taxon>
    </lineage>
</organism>
<evidence type="ECO:0000313" key="4">
    <source>
        <dbReference type="Proteomes" id="UP000677234"/>
    </source>
</evidence>
<sequence length="457" mass="52369">MPLTGSLIRNVQWPLMELIRQNRTRAYLQELREAQQLPAEALRKRQTSKLKQLLDHAVQKVPAYTEFAEEWRTSEEEPERFLQRIPLLDKCQFRENSHRFLMEGANPAELIANRTGGSTGEPTRFFLDRPTVERYEAARWLGLSWYGIRIGDPSVMIWGSPIELNQKEAHRYYLKERWLKNRVMISAYDLDERQILSHVGLIRRFRPAYLYGYASALALFAELMLQKGLRLGVPLKAVVSTAETLLDHQRQVMAEAFQAPVVNEYGARDGGIIAYQCPAGRMHAFSENCYLEVVDPVTGEPLPVGQAGALLVTDLYNRVMPRLRYQLGDVLALSPKTCLCGIRYPVIQEIDGRVDDMFVSLKGSFVHGHFINHLIRGLESFRTFQLVQHAPDRLTLRLVKHPERYRTEDETRVLSGIRDALGEVDVRVEYVDRIPPAASGKTRYAIRECPLTASPRV</sequence>
<dbReference type="GO" id="GO:0016874">
    <property type="term" value="F:ligase activity"/>
    <property type="evidence" value="ECO:0007669"/>
    <property type="project" value="UniProtKB-KW"/>
</dbReference>
<dbReference type="RefSeq" id="WP_198827033.1">
    <property type="nucleotide sequence ID" value="NZ_CP066308.1"/>
</dbReference>
<dbReference type="AlphaFoldDB" id="A0A7T5JMR8"/>
<gene>
    <name evidence="1" type="ORF">JD108_16100</name>
    <name evidence="2" type="ORF">KDJ56_16045</name>
</gene>
<dbReference type="PANTHER" id="PTHR36932:SF1">
    <property type="entry name" value="CAPSULAR POLYSACCHARIDE BIOSYNTHESIS PROTEIN"/>
    <property type="match status" value="1"/>
</dbReference>
<reference evidence="2" key="2">
    <citation type="submission" date="2021-04" db="EMBL/GenBank/DDBJ databases">
        <title>Brevibacillus composti FJAT-54423, complete genome.</title>
        <authorList>
            <person name="Tang R."/>
        </authorList>
    </citation>
    <scope>NUCLEOTIDE SEQUENCE</scope>
    <source>
        <strain evidence="2">FJAT-54424</strain>
    </source>
</reference>
<dbReference type="Proteomes" id="UP000595847">
    <property type="component" value="Chromosome"/>
</dbReference>
<evidence type="ECO:0000313" key="1">
    <source>
        <dbReference type="EMBL" id="QQE73409.1"/>
    </source>
</evidence>
<accession>A0A7T5JMR8</accession>
<dbReference type="InterPro" id="IPR042099">
    <property type="entry name" value="ANL_N_sf"/>
</dbReference>
<dbReference type="Gene3D" id="3.40.50.12780">
    <property type="entry name" value="N-terminal domain of ligase-like"/>
    <property type="match status" value="1"/>
</dbReference>
<evidence type="ECO:0000313" key="3">
    <source>
        <dbReference type="Proteomes" id="UP000595847"/>
    </source>
</evidence>
<evidence type="ECO:0000313" key="2">
    <source>
        <dbReference type="EMBL" id="QUO40490.1"/>
    </source>
</evidence>
<reference evidence="1 3" key="1">
    <citation type="submission" date="2020-12" db="EMBL/GenBank/DDBJ databases">
        <title>strain FJAT-54423T represents a novel species of the genus Brevibacillus.</title>
        <authorList>
            <person name="Tang R."/>
        </authorList>
    </citation>
    <scope>NUCLEOTIDE SEQUENCE [LARGE SCALE GENOMIC DNA]</scope>
    <source>
        <strain evidence="1 3">FJAT-54423</strain>
    </source>
</reference>
<dbReference type="EMBL" id="CP066308">
    <property type="protein sequence ID" value="QQE73409.1"/>
    <property type="molecule type" value="Genomic_DNA"/>
</dbReference>
<name>A0A7T5JMR8_9BACL</name>
<dbReference type="Proteomes" id="UP000677234">
    <property type="component" value="Chromosome"/>
</dbReference>
<protein>
    <submittedName>
        <fullName evidence="1">Phenylacetate--CoA ligase family protein</fullName>
    </submittedName>
</protein>
<dbReference type="KEGG" id="bcop:JD108_16100"/>
<dbReference type="InterPro" id="IPR053158">
    <property type="entry name" value="CapK_Type1_Caps_Biosynth"/>
</dbReference>
<keyword evidence="1" id="KW-0436">Ligase</keyword>